<proteinExistence type="inferred from homology"/>
<evidence type="ECO:0000313" key="2">
    <source>
        <dbReference type="EMBL" id="MCY9186813.1"/>
    </source>
</evidence>
<dbReference type="PANTHER" id="PTHR35024:SF4">
    <property type="entry name" value="POLYMER-FORMING CYTOSKELETAL PROTEIN"/>
    <property type="match status" value="1"/>
</dbReference>
<comment type="similarity">
    <text evidence="1">Belongs to the bactofilin family.</text>
</comment>
<evidence type="ECO:0008006" key="4">
    <source>
        <dbReference type="Google" id="ProtNLM"/>
    </source>
</evidence>
<dbReference type="AlphaFoldDB" id="A0A9Q4EPX0"/>
<comment type="caution">
    <text evidence="2">The sequence shown here is derived from an EMBL/GenBank/DDBJ whole genome shotgun (WGS) entry which is preliminary data.</text>
</comment>
<organism evidence="2 3">
    <name type="scientific">Bacillus halotolerans</name>
    <dbReference type="NCBI Taxonomy" id="260554"/>
    <lineage>
        <taxon>Bacteria</taxon>
        <taxon>Bacillati</taxon>
        <taxon>Bacillota</taxon>
        <taxon>Bacilli</taxon>
        <taxon>Bacillales</taxon>
        <taxon>Bacillaceae</taxon>
        <taxon>Bacillus</taxon>
    </lineage>
</organism>
<reference evidence="2" key="1">
    <citation type="submission" date="2022-02" db="EMBL/GenBank/DDBJ databases">
        <title>Crop Bioprotection Bacillus Genome Sequencing.</title>
        <authorList>
            <person name="Dunlap C."/>
        </authorList>
    </citation>
    <scope>NUCLEOTIDE SEQUENCE</scope>
    <source>
        <strain evidence="2">EC49O2N-C10</strain>
    </source>
</reference>
<name>A0A9Q4EPX0_9BACI</name>
<sequence>METVKLGNLKLYGAGHAAGGAYHHVSIKGEGTVGEGLSAAGCRIYGTGRFLGNAETERLKVFGESEFEGDLTADKISIYGTMQVRGALHVGRLKLKGLTEVGGNMAGDSCEAKGKLSVKGDCEIESFHITGCVDVTGLLNAGEIDIGLSHDASRVREIGGTSITVKKRARFFTRKKAKLTAELIEGDKIYLENTEAAVVRGKEVVIGPGCKIGTVEFENKCECDQHSKMMKRIKL</sequence>
<dbReference type="Proteomes" id="UP001073053">
    <property type="component" value="Unassembled WGS sequence"/>
</dbReference>
<gene>
    <name evidence="2" type="ORF">MOF03_19600</name>
</gene>
<dbReference type="RefSeq" id="WP_095713768.1">
    <property type="nucleotide sequence ID" value="NZ_JALAVZ010000009.1"/>
</dbReference>
<protein>
    <recommendedName>
        <fullName evidence="4">Polymer-forming cytoskeletal protein</fullName>
    </recommendedName>
</protein>
<evidence type="ECO:0000256" key="1">
    <source>
        <dbReference type="ARBA" id="ARBA00044755"/>
    </source>
</evidence>
<accession>A0A9Q4EPX0</accession>
<dbReference type="EMBL" id="JALAWA010000016">
    <property type="protein sequence ID" value="MCY9186813.1"/>
    <property type="molecule type" value="Genomic_DNA"/>
</dbReference>
<dbReference type="PANTHER" id="PTHR35024">
    <property type="entry name" value="HYPOTHETICAL CYTOSOLIC PROTEIN"/>
    <property type="match status" value="1"/>
</dbReference>
<dbReference type="InterPro" id="IPR007607">
    <property type="entry name" value="BacA/B"/>
</dbReference>
<evidence type="ECO:0000313" key="3">
    <source>
        <dbReference type="Proteomes" id="UP001073053"/>
    </source>
</evidence>